<sequence length="188" mass="22325">MADCTKCEVSDCLLFQNNQKFRTLVLNKAGYPMLKYADVDHAPRDVLVCETCFQKQTFKLRCWICKRFMANFGFYLDSDSNACSYCLPLPKLYKTIIDANVKPRPASYQDLKLGILEADLELQVEIMGKYMIYHSLKSPYLKQEYSNKFLRLSQLNESQWQWDYFEKSHNFVKTYFKNFFESKGKRIR</sequence>
<reference evidence="1" key="1">
    <citation type="journal article" date="2019" name="MBio">
        <title>Virus Genomes from Deep Sea Sediments Expand the Ocean Megavirome and Support Independent Origins of Viral Gigantism.</title>
        <authorList>
            <person name="Backstrom D."/>
            <person name="Yutin N."/>
            <person name="Jorgensen S.L."/>
            <person name="Dharamshi J."/>
            <person name="Homa F."/>
            <person name="Zaremba-Niedwiedzka K."/>
            <person name="Spang A."/>
            <person name="Wolf Y.I."/>
            <person name="Koonin E.V."/>
            <person name="Ettema T.J."/>
        </authorList>
    </citation>
    <scope>NUCLEOTIDE SEQUENCE</scope>
</reference>
<organism evidence="1">
    <name type="scientific">Marseillevirus LCMAC101</name>
    <dbReference type="NCBI Taxonomy" id="2506602"/>
    <lineage>
        <taxon>Viruses</taxon>
        <taxon>Varidnaviria</taxon>
        <taxon>Bamfordvirae</taxon>
        <taxon>Nucleocytoviricota</taxon>
        <taxon>Megaviricetes</taxon>
        <taxon>Pimascovirales</taxon>
        <taxon>Pimascovirales incertae sedis</taxon>
        <taxon>Marseilleviridae</taxon>
    </lineage>
</organism>
<dbReference type="EMBL" id="MK500327">
    <property type="protein sequence ID" value="QBK85711.1"/>
    <property type="molecule type" value="Genomic_DNA"/>
</dbReference>
<accession>A0A481YR74</accession>
<protein>
    <submittedName>
        <fullName evidence="1">Uncharacterized protein</fullName>
    </submittedName>
</protein>
<proteinExistence type="predicted"/>
<name>A0A481YR74_9VIRU</name>
<gene>
    <name evidence="1" type="ORF">LCMAC101_03060</name>
</gene>
<evidence type="ECO:0000313" key="1">
    <source>
        <dbReference type="EMBL" id="QBK85711.1"/>
    </source>
</evidence>